<name>A0A1T5FK17_9SPHI</name>
<dbReference type="InterPro" id="IPR027056">
    <property type="entry name" value="Gluconate_2DH_su3"/>
</dbReference>
<dbReference type="STRING" id="623280.SAMN05660226_04049"/>
<evidence type="ECO:0000313" key="2">
    <source>
        <dbReference type="Proteomes" id="UP000190541"/>
    </source>
</evidence>
<keyword evidence="2" id="KW-1185">Reference proteome</keyword>
<accession>A0A1T5FK17</accession>
<evidence type="ECO:0000313" key="1">
    <source>
        <dbReference type="EMBL" id="SKB96438.1"/>
    </source>
</evidence>
<dbReference type="Pfam" id="PF13618">
    <property type="entry name" value="Gluconate_2-dh3"/>
    <property type="match status" value="1"/>
</dbReference>
<dbReference type="PROSITE" id="PS51257">
    <property type="entry name" value="PROKAR_LIPOPROTEIN"/>
    <property type="match status" value="1"/>
</dbReference>
<sequence length="177" mass="19418">MNRRQAIKGVAMLIGGTATISTFGLMTQSCSGERGETSAFSDTERELMDAVCDTLIPETDIPGAKAAGVGPFVLMMLEDCYSEEDRELVSKGLSTLEKEARQYHGKSFNKLTPEDREKLLKTFEGDSAPFFGLIKRLANQGYYTSEIGATQALVMDFIPGDYHGCLPLQEGQRAWAM</sequence>
<reference evidence="1 2" key="1">
    <citation type="submission" date="2017-02" db="EMBL/GenBank/DDBJ databases">
        <authorList>
            <person name="Peterson S.W."/>
        </authorList>
    </citation>
    <scope>NUCLEOTIDE SEQUENCE [LARGE SCALE GENOMIC DNA]</scope>
    <source>
        <strain evidence="1 2">DSM 22899</strain>
    </source>
</reference>
<dbReference type="Proteomes" id="UP000190541">
    <property type="component" value="Unassembled WGS sequence"/>
</dbReference>
<dbReference type="RefSeq" id="WP_079718664.1">
    <property type="nucleotide sequence ID" value="NZ_FUYS01000017.1"/>
</dbReference>
<organism evidence="1 2">
    <name type="scientific">Parapedobacter luteus</name>
    <dbReference type="NCBI Taxonomy" id="623280"/>
    <lineage>
        <taxon>Bacteria</taxon>
        <taxon>Pseudomonadati</taxon>
        <taxon>Bacteroidota</taxon>
        <taxon>Sphingobacteriia</taxon>
        <taxon>Sphingobacteriales</taxon>
        <taxon>Sphingobacteriaceae</taxon>
        <taxon>Parapedobacter</taxon>
    </lineage>
</organism>
<dbReference type="OrthoDB" id="6385145at2"/>
<proteinExistence type="predicted"/>
<protein>
    <submittedName>
        <fullName evidence="1">Gluconate 2-dehydrogenase subunit 3</fullName>
    </submittedName>
</protein>
<gene>
    <name evidence="1" type="ORF">SAMN05660226_04049</name>
</gene>
<dbReference type="EMBL" id="FUYS01000017">
    <property type="protein sequence ID" value="SKB96438.1"/>
    <property type="molecule type" value="Genomic_DNA"/>
</dbReference>
<dbReference type="AlphaFoldDB" id="A0A1T5FK17"/>